<protein>
    <submittedName>
        <fullName evidence="1">UDP-N-acetylmuramoylalanine--D-glutamate ligase</fullName>
    </submittedName>
</protein>
<organism evidence="1 2">
    <name type="scientific">Striga asiatica</name>
    <name type="common">Asiatic witchweed</name>
    <name type="synonym">Buchnera asiatica</name>
    <dbReference type="NCBI Taxonomy" id="4170"/>
    <lineage>
        <taxon>Eukaryota</taxon>
        <taxon>Viridiplantae</taxon>
        <taxon>Streptophyta</taxon>
        <taxon>Embryophyta</taxon>
        <taxon>Tracheophyta</taxon>
        <taxon>Spermatophyta</taxon>
        <taxon>Magnoliopsida</taxon>
        <taxon>eudicotyledons</taxon>
        <taxon>Gunneridae</taxon>
        <taxon>Pentapetalae</taxon>
        <taxon>asterids</taxon>
        <taxon>lamiids</taxon>
        <taxon>Lamiales</taxon>
        <taxon>Orobanchaceae</taxon>
        <taxon>Buchnereae</taxon>
        <taxon>Striga</taxon>
    </lineage>
</organism>
<name>A0A5A7P3P5_STRAF</name>
<proteinExistence type="predicted"/>
<accession>A0A5A7P3P5</accession>
<dbReference type="Proteomes" id="UP000325081">
    <property type="component" value="Unassembled WGS sequence"/>
</dbReference>
<sequence>MCISASHMAATPPPRHCTISTSMLLAYRSSEHTTALLPDFRTTEAMLSAPEETQVTMKKTIPIPQIEEKVRGWMALVQVFERSHILVSQRDPAISCRRFVFFDLDVRRILINEKFVVADLIATEAYKNTLVLLPPPHPKDIKTMQTLISPNNTILNNIPYMLNLIHVSPHYYRAKILITIEDGTSSIDAVAYGQEAEKLIQKTGLQLQHANEQPDGENEIQNACVLALAAQSTTKNGTLASKPQTRRSLNFKANKNAINDVES</sequence>
<reference evidence="2" key="1">
    <citation type="journal article" date="2019" name="Curr. Biol.">
        <title>Genome Sequence of Striga asiatica Provides Insight into the Evolution of Plant Parasitism.</title>
        <authorList>
            <person name="Yoshida S."/>
            <person name="Kim S."/>
            <person name="Wafula E.K."/>
            <person name="Tanskanen J."/>
            <person name="Kim Y.M."/>
            <person name="Honaas L."/>
            <person name="Yang Z."/>
            <person name="Spallek T."/>
            <person name="Conn C.E."/>
            <person name="Ichihashi Y."/>
            <person name="Cheong K."/>
            <person name="Cui S."/>
            <person name="Der J.P."/>
            <person name="Gundlach H."/>
            <person name="Jiao Y."/>
            <person name="Hori C."/>
            <person name="Ishida J.K."/>
            <person name="Kasahara H."/>
            <person name="Kiba T."/>
            <person name="Kim M.S."/>
            <person name="Koo N."/>
            <person name="Laohavisit A."/>
            <person name="Lee Y.H."/>
            <person name="Lumba S."/>
            <person name="McCourt P."/>
            <person name="Mortimer J.C."/>
            <person name="Mutuku J.M."/>
            <person name="Nomura T."/>
            <person name="Sasaki-Sekimoto Y."/>
            <person name="Seto Y."/>
            <person name="Wang Y."/>
            <person name="Wakatake T."/>
            <person name="Sakakibara H."/>
            <person name="Demura T."/>
            <person name="Yamaguchi S."/>
            <person name="Yoneyama K."/>
            <person name="Manabe R.I."/>
            <person name="Nelson D.C."/>
            <person name="Schulman A.H."/>
            <person name="Timko M.P."/>
            <person name="dePamphilis C.W."/>
            <person name="Choi D."/>
            <person name="Shirasu K."/>
        </authorList>
    </citation>
    <scope>NUCLEOTIDE SEQUENCE [LARGE SCALE GENOMIC DNA]</scope>
    <source>
        <strain evidence="2">cv. UVA1</strain>
    </source>
</reference>
<dbReference type="EMBL" id="BKCP01001780">
    <property type="protein sequence ID" value="GER27372.1"/>
    <property type="molecule type" value="Genomic_DNA"/>
</dbReference>
<dbReference type="GO" id="GO:0016874">
    <property type="term" value="F:ligase activity"/>
    <property type="evidence" value="ECO:0007669"/>
    <property type="project" value="UniProtKB-KW"/>
</dbReference>
<comment type="caution">
    <text evidence="1">The sequence shown here is derived from an EMBL/GenBank/DDBJ whole genome shotgun (WGS) entry which is preliminary data.</text>
</comment>
<keyword evidence="2" id="KW-1185">Reference proteome</keyword>
<evidence type="ECO:0000313" key="1">
    <source>
        <dbReference type="EMBL" id="GER27372.1"/>
    </source>
</evidence>
<dbReference type="AlphaFoldDB" id="A0A5A7P3P5"/>
<evidence type="ECO:0000313" key="2">
    <source>
        <dbReference type="Proteomes" id="UP000325081"/>
    </source>
</evidence>
<gene>
    <name evidence="1" type="ORF">STAS_03076</name>
</gene>
<keyword evidence="1" id="KW-0436">Ligase</keyword>